<dbReference type="InterPro" id="IPR050122">
    <property type="entry name" value="RTK"/>
</dbReference>
<accession>A0A8R1YJD2</accession>
<dbReference type="InterPro" id="IPR000719">
    <property type="entry name" value="Prot_kinase_dom"/>
</dbReference>
<dbReference type="InterPro" id="IPR001245">
    <property type="entry name" value="Ser-Thr/Tyr_kinase_cat_dom"/>
</dbReference>
<dbReference type="OrthoDB" id="5973359at2759"/>
<dbReference type="GO" id="GO:0042391">
    <property type="term" value="P:regulation of membrane potential"/>
    <property type="evidence" value="ECO:0000318"/>
    <property type="project" value="GO_Central"/>
</dbReference>
<evidence type="ECO:0000256" key="3">
    <source>
        <dbReference type="ARBA" id="ARBA00022989"/>
    </source>
</evidence>
<dbReference type="GO" id="GO:0007268">
    <property type="term" value="P:chemical synaptic transmission"/>
    <property type="evidence" value="ECO:0000318"/>
    <property type="project" value="GO_Central"/>
</dbReference>
<dbReference type="GO" id="GO:0005886">
    <property type="term" value="C:plasma membrane"/>
    <property type="evidence" value="ECO:0000318"/>
    <property type="project" value="GO_Central"/>
</dbReference>
<dbReference type="Pfam" id="PF02931">
    <property type="entry name" value="Neur_chan_LBD"/>
    <property type="match status" value="1"/>
</dbReference>
<evidence type="ECO:0000256" key="2">
    <source>
        <dbReference type="ARBA" id="ARBA00022692"/>
    </source>
</evidence>
<dbReference type="Gene3D" id="1.20.58.390">
    <property type="entry name" value="Neurotransmitter-gated ion-channel transmembrane domain"/>
    <property type="match status" value="1"/>
</dbReference>
<dbReference type="GO" id="GO:0043005">
    <property type="term" value="C:neuron projection"/>
    <property type="evidence" value="ECO:0000318"/>
    <property type="project" value="GO_Central"/>
</dbReference>
<organism evidence="5 6">
    <name type="scientific">Pristionchus pacificus</name>
    <name type="common">Parasitic nematode worm</name>
    <dbReference type="NCBI Taxonomy" id="54126"/>
    <lineage>
        <taxon>Eukaryota</taxon>
        <taxon>Metazoa</taxon>
        <taxon>Ecdysozoa</taxon>
        <taxon>Nematoda</taxon>
        <taxon>Chromadorea</taxon>
        <taxon>Rhabditida</taxon>
        <taxon>Rhabditina</taxon>
        <taxon>Diplogasteromorpha</taxon>
        <taxon>Diplogasteroidea</taxon>
        <taxon>Neodiplogasteridae</taxon>
        <taxon>Pristionchus</taxon>
    </lineage>
</organism>
<keyword evidence="4" id="KW-0472">Membrane</keyword>
<reference evidence="5" key="2">
    <citation type="submission" date="2022-06" db="UniProtKB">
        <authorList>
            <consortium name="EnsemblMetazoa"/>
        </authorList>
    </citation>
    <scope>IDENTIFICATION</scope>
    <source>
        <strain evidence="5">PS312</strain>
    </source>
</reference>
<dbReference type="GO" id="GO:0005524">
    <property type="term" value="F:ATP binding"/>
    <property type="evidence" value="ECO:0007669"/>
    <property type="project" value="InterPro"/>
</dbReference>
<dbReference type="InterPro" id="IPR020635">
    <property type="entry name" value="Tyr_kinase_cat_dom"/>
</dbReference>
<evidence type="ECO:0000256" key="4">
    <source>
        <dbReference type="ARBA" id="ARBA00023136"/>
    </source>
</evidence>
<evidence type="ECO:0000313" key="5">
    <source>
        <dbReference type="EnsemblMetazoa" id="PPA15443.1"/>
    </source>
</evidence>
<dbReference type="InterPro" id="IPR011009">
    <property type="entry name" value="Kinase-like_dom_sf"/>
</dbReference>
<dbReference type="GO" id="GO:0045202">
    <property type="term" value="C:synapse"/>
    <property type="evidence" value="ECO:0000318"/>
    <property type="project" value="GO_Central"/>
</dbReference>
<keyword evidence="2" id="KW-0812">Transmembrane</keyword>
<keyword evidence="6" id="KW-1185">Reference proteome</keyword>
<dbReference type="AlphaFoldDB" id="A0A2A6CNJ7"/>
<dbReference type="FunFam" id="2.70.170.10:FF:000125">
    <property type="entry name" value="Uncharacterized protein"/>
    <property type="match status" value="1"/>
</dbReference>
<dbReference type="Gene3D" id="2.70.170.10">
    <property type="entry name" value="Neurotransmitter-gated ion-channel ligand-binding domain"/>
    <property type="match status" value="1"/>
</dbReference>
<evidence type="ECO:0000313" key="6">
    <source>
        <dbReference type="Proteomes" id="UP000005239"/>
    </source>
</evidence>
<dbReference type="GO" id="GO:1904315">
    <property type="term" value="F:transmitter-gated monoatomic ion channel activity involved in regulation of postsynaptic membrane potential"/>
    <property type="evidence" value="ECO:0000318"/>
    <property type="project" value="GO_Central"/>
</dbReference>
<dbReference type="SUPFAM" id="SSF63712">
    <property type="entry name" value="Nicotinic receptor ligand binding domain-like"/>
    <property type="match status" value="1"/>
</dbReference>
<dbReference type="EnsemblMetazoa" id="PPA15443.1">
    <property type="protein sequence ID" value="PPA15443.1"/>
    <property type="gene ID" value="WBGene00104997"/>
</dbReference>
<dbReference type="SUPFAM" id="SSF56112">
    <property type="entry name" value="Protein kinase-like (PK-like)"/>
    <property type="match status" value="1"/>
</dbReference>
<comment type="subcellular location">
    <subcellularLocation>
        <location evidence="1">Membrane</location>
        <topology evidence="1">Multi-pass membrane protein</topology>
    </subcellularLocation>
</comment>
<dbReference type="GO" id="GO:0098794">
    <property type="term" value="C:postsynapse"/>
    <property type="evidence" value="ECO:0007669"/>
    <property type="project" value="GOC"/>
</dbReference>
<gene>
    <name evidence="5" type="primary">WBGene00104997</name>
</gene>
<dbReference type="SUPFAM" id="SSF90112">
    <property type="entry name" value="Neurotransmitter-gated ion-channel transmembrane pore"/>
    <property type="match status" value="1"/>
</dbReference>
<dbReference type="InterPro" id="IPR006201">
    <property type="entry name" value="Neur_channel"/>
</dbReference>
<dbReference type="InterPro" id="IPR038050">
    <property type="entry name" value="Neuro_actylchol_rec"/>
</dbReference>
<dbReference type="GO" id="GO:0004713">
    <property type="term" value="F:protein tyrosine kinase activity"/>
    <property type="evidence" value="ECO:0007669"/>
    <property type="project" value="InterPro"/>
</dbReference>
<sequence length="666" mass="75545">MSQGGRFPIKWMAPEALKRYETSTASDVWSFAVLLFEIITLGGSPYPDWEPGEVYLFNIFIILFGKLSVLSKLEDGERMQRPDNCPDSVFEMMSECWNGDPLSRPAIADLRLRLAKELEKTPREYYPQLDSQKDYYLQISELILKDYARSVMPCENGPVEVFFDISAVQLAKVQANQRSITASLSLVMRWNDYRLRWNPKEHSNVTEISMPDYVVWLPPVLFYNSVKYKFLQNENARLVRISHDGGVYYVALISMTAACWMGTDYFPFDVQDCLLPATTPLLTADEVILRAGVVFDFKIVDFMGNDEFEIRNITIATGNFSEFGEPKSEFYLTVRMARHSLCYVIVLIIPTALLSFIATAGFFGTNDTNCIMNIGFSSLLTISMLLEILSGILPKSLLHYRNTASHLLRSISRNPNCDYRKVETGDLKSSPPRWMMRVCCGNQLPEEDEETPTSRATSLSSTIPESDDLICWARRFLECAQETIDGIRAEIENEKITESWRLVFRRCRLLLLLIFELVHLAILIVLLSYWGKENIAPIRLDADGIPLSSSLYSTISLASSPRKSTIAECGVTSRPIQRGTYEPSNVSEPLPIQHVTNGPNHARFTEEGSNAKENHHSINHVTDGPTHYHTVLMTMGIFIFHVELSLAPDAMALKSIFLVFLRSKNC</sequence>
<dbReference type="Pfam" id="PF07714">
    <property type="entry name" value="PK_Tyr_Ser-Thr"/>
    <property type="match status" value="1"/>
</dbReference>
<dbReference type="PRINTS" id="PR00252">
    <property type="entry name" value="NRIONCHANNEL"/>
</dbReference>
<dbReference type="InterPro" id="IPR006202">
    <property type="entry name" value="Neur_chan_lig-bd"/>
</dbReference>
<dbReference type="GO" id="GO:0005231">
    <property type="term" value="F:excitatory extracellular ligand-gated monoatomic ion channel activity"/>
    <property type="evidence" value="ECO:0000318"/>
    <property type="project" value="GO_Central"/>
</dbReference>
<dbReference type="GO" id="GO:0004888">
    <property type="term" value="F:transmembrane signaling receptor activity"/>
    <property type="evidence" value="ECO:0007669"/>
    <property type="project" value="InterPro"/>
</dbReference>
<dbReference type="PROSITE" id="PS50011">
    <property type="entry name" value="PROTEIN_KINASE_DOM"/>
    <property type="match status" value="1"/>
</dbReference>
<reference evidence="6" key="1">
    <citation type="journal article" date="2008" name="Nat. Genet.">
        <title>The Pristionchus pacificus genome provides a unique perspective on nematode lifestyle and parasitism.</title>
        <authorList>
            <person name="Dieterich C."/>
            <person name="Clifton S.W."/>
            <person name="Schuster L.N."/>
            <person name="Chinwalla A."/>
            <person name="Delehaunty K."/>
            <person name="Dinkelacker I."/>
            <person name="Fulton L."/>
            <person name="Fulton R."/>
            <person name="Godfrey J."/>
            <person name="Minx P."/>
            <person name="Mitreva M."/>
            <person name="Roeseler W."/>
            <person name="Tian H."/>
            <person name="Witte H."/>
            <person name="Yang S.P."/>
            <person name="Wilson R.K."/>
            <person name="Sommer R.J."/>
        </authorList>
    </citation>
    <scope>NUCLEOTIDE SEQUENCE [LARGE SCALE GENOMIC DNA]</scope>
    <source>
        <strain evidence="6">PS312</strain>
    </source>
</reference>
<dbReference type="InterPro" id="IPR036734">
    <property type="entry name" value="Neur_chan_lig-bd_sf"/>
</dbReference>
<dbReference type="CDD" id="cd18989">
    <property type="entry name" value="LGIC_ECD_cation"/>
    <property type="match status" value="1"/>
</dbReference>
<dbReference type="PANTHER" id="PTHR24416:SF583">
    <property type="entry name" value="RECEPTOR PROTEIN-TYROSINE KINASE"/>
    <property type="match status" value="1"/>
</dbReference>
<dbReference type="PANTHER" id="PTHR24416">
    <property type="entry name" value="TYROSINE-PROTEIN KINASE RECEPTOR"/>
    <property type="match status" value="1"/>
</dbReference>
<dbReference type="GO" id="GO:0098703">
    <property type="term" value="P:calcium ion import across plasma membrane"/>
    <property type="evidence" value="ECO:0000318"/>
    <property type="project" value="GO_Central"/>
</dbReference>
<keyword evidence="3" id="KW-1133">Transmembrane helix</keyword>
<name>A0A2A6CNJ7_PRIPA</name>
<dbReference type="GO" id="GO:0005892">
    <property type="term" value="C:acetylcholine-gated channel complex"/>
    <property type="evidence" value="ECO:0000318"/>
    <property type="project" value="GO_Central"/>
</dbReference>
<proteinExistence type="predicted"/>
<accession>A0A2A6CNJ7</accession>
<dbReference type="Proteomes" id="UP000005239">
    <property type="component" value="Unassembled WGS sequence"/>
</dbReference>
<dbReference type="Gene3D" id="1.10.510.10">
    <property type="entry name" value="Transferase(Phosphotransferase) domain 1"/>
    <property type="match status" value="1"/>
</dbReference>
<evidence type="ECO:0000256" key="1">
    <source>
        <dbReference type="ARBA" id="ARBA00004141"/>
    </source>
</evidence>
<dbReference type="PRINTS" id="PR00109">
    <property type="entry name" value="TYRKINASE"/>
</dbReference>
<dbReference type="InterPro" id="IPR036719">
    <property type="entry name" value="Neuro-gated_channel_TM_sf"/>
</dbReference>
<dbReference type="SMART" id="SM00219">
    <property type="entry name" value="TyrKc"/>
    <property type="match status" value="1"/>
</dbReference>
<protein>
    <submittedName>
        <fullName evidence="5">Transmembrane ion channel</fullName>
    </submittedName>
</protein>